<comment type="caution">
    <text evidence="1">The sequence shown here is derived from an EMBL/GenBank/DDBJ whole genome shotgun (WGS) entry which is preliminary data.</text>
</comment>
<evidence type="ECO:0000313" key="1">
    <source>
        <dbReference type="EMBL" id="TWJ00007.1"/>
    </source>
</evidence>
<name>A0A562U3U7_9SPHI</name>
<proteinExistence type="predicted"/>
<gene>
    <name evidence="1" type="ORF">JN11_02422</name>
</gene>
<dbReference type="RefSeq" id="WP_144912808.1">
    <property type="nucleotide sequence ID" value="NZ_VLLI01000006.1"/>
</dbReference>
<keyword evidence="2" id="KW-1185">Reference proteome</keyword>
<evidence type="ECO:0000313" key="2">
    <source>
        <dbReference type="Proteomes" id="UP000317010"/>
    </source>
</evidence>
<accession>A0A562U3U7</accession>
<reference evidence="1 2" key="1">
    <citation type="submission" date="2019-07" db="EMBL/GenBank/DDBJ databases">
        <title>Genomic Encyclopedia of Archaeal and Bacterial Type Strains, Phase II (KMG-II): from individual species to whole genera.</title>
        <authorList>
            <person name="Goeker M."/>
        </authorList>
    </citation>
    <scope>NUCLEOTIDE SEQUENCE [LARGE SCALE GENOMIC DNA]</scope>
    <source>
        <strain evidence="1 2">ATCC BAA-1854</strain>
    </source>
</reference>
<sequence>MSILLFFAIVMVITSASFLVVTGKEKRQKRAIGKLRTSNELKNLYEYKYFLKGVKQAKMELHIKLTTISYYKLQNKIFFSPFEINVLKEEISANIHELEEMILDQSISPTDFNRQIQHINKRIDVLSYPLASVLQY</sequence>
<dbReference type="EMBL" id="VLLI01000006">
    <property type="protein sequence ID" value="TWJ00007.1"/>
    <property type="molecule type" value="Genomic_DNA"/>
</dbReference>
<dbReference type="Proteomes" id="UP000317010">
    <property type="component" value="Unassembled WGS sequence"/>
</dbReference>
<organism evidence="1 2">
    <name type="scientific">Mucilaginibacter frigoritolerans</name>
    <dbReference type="NCBI Taxonomy" id="652788"/>
    <lineage>
        <taxon>Bacteria</taxon>
        <taxon>Pseudomonadati</taxon>
        <taxon>Bacteroidota</taxon>
        <taxon>Sphingobacteriia</taxon>
        <taxon>Sphingobacteriales</taxon>
        <taxon>Sphingobacteriaceae</taxon>
        <taxon>Mucilaginibacter</taxon>
    </lineage>
</organism>
<dbReference type="AlphaFoldDB" id="A0A562U3U7"/>
<protein>
    <submittedName>
        <fullName evidence="1">Uncharacterized protein</fullName>
    </submittedName>
</protein>